<feature type="coiled-coil region" evidence="4">
    <location>
        <begin position="842"/>
        <end position="869"/>
    </location>
</feature>
<dbReference type="Proteomes" id="UP000324767">
    <property type="component" value="Unassembled WGS sequence"/>
</dbReference>
<feature type="region of interest" description="Disordered" evidence="5">
    <location>
        <begin position="469"/>
        <end position="495"/>
    </location>
</feature>
<protein>
    <recommendedName>
        <fullName evidence="2">Structural maintenance of chromosomes protein 5</fullName>
    </recommendedName>
</protein>
<dbReference type="Pfam" id="PF02463">
    <property type="entry name" value="SMC_N"/>
    <property type="match status" value="1"/>
</dbReference>
<reference evidence="7 8" key="1">
    <citation type="submission" date="2019-09" db="EMBL/GenBank/DDBJ databases">
        <title>The hologenome of the rock-dwelling lichen Lasallia pustulata.</title>
        <authorList>
            <person name="Greshake Tzovaras B."/>
            <person name="Segers F."/>
            <person name="Bicker A."/>
            <person name="Dal Grande F."/>
            <person name="Otte J."/>
            <person name="Hankeln T."/>
            <person name="Schmitt I."/>
            <person name="Ebersberger I."/>
        </authorList>
    </citation>
    <scope>NUCLEOTIDE SEQUENCE [LARGE SCALE GENOMIC DNA]</scope>
    <source>
        <strain evidence="7">A1-1</strain>
    </source>
</reference>
<evidence type="ECO:0000259" key="6">
    <source>
        <dbReference type="Pfam" id="PF02463"/>
    </source>
</evidence>
<feature type="domain" description="RecF/RecN/SMC N-terminal" evidence="6">
    <location>
        <begin position="86"/>
        <end position="1072"/>
    </location>
</feature>
<feature type="coiled-coil region" evidence="4">
    <location>
        <begin position="238"/>
        <end position="293"/>
    </location>
</feature>
<feature type="region of interest" description="Disordered" evidence="5">
    <location>
        <begin position="422"/>
        <end position="445"/>
    </location>
</feature>
<dbReference type="PANTHER" id="PTHR45916">
    <property type="entry name" value="STRUCTURAL MAINTENANCE OF CHROMOSOMES PROTEIN 5"/>
    <property type="match status" value="1"/>
</dbReference>
<dbReference type="GO" id="GO:0030915">
    <property type="term" value="C:Smc5-Smc6 complex"/>
    <property type="evidence" value="ECO:0007669"/>
    <property type="project" value="TreeGrafter"/>
</dbReference>
<feature type="coiled-coil region" evidence="4">
    <location>
        <begin position="901"/>
        <end position="963"/>
    </location>
</feature>
<feature type="coiled-coil region" evidence="4">
    <location>
        <begin position="319"/>
        <end position="388"/>
    </location>
</feature>
<dbReference type="OrthoDB" id="10254973at2759"/>
<evidence type="ECO:0000256" key="4">
    <source>
        <dbReference type="SAM" id="Coils"/>
    </source>
</evidence>
<proteinExistence type="inferred from homology"/>
<dbReference type="AlphaFoldDB" id="A0A5M8PWB6"/>
<evidence type="ECO:0000313" key="8">
    <source>
        <dbReference type="Proteomes" id="UP000324767"/>
    </source>
</evidence>
<accession>A0A5M8PWB6</accession>
<dbReference type="GO" id="GO:0003697">
    <property type="term" value="F:single-stranded DNA binding"/>
    <property type="evidence" value="ECO:0007669"/>
    <property type="project" value="TreeGrafter"/>
</dbReference>
<evidence type="ECO:0000256" key="2">
    <source>
        <dbReference type="ARBA" id="ARBA00018687"/>
    </source>
</evidence>
<sequence>MPVAPSPPRKRRSGDLEDEDTDDTSDVATPPTHRNKRSRLGLNGDGSPSSQSPLLPDGYLSRPYGASFGKRLPLRNNTTNHQPGSIVRVKLANFVTYTAVEFYPGPSLNMVIGPNGTGKSTLVCAICLGLGWGAQHLGRAKDVSEYVKHGCQEALIEIELAADPKRHRRNPVIRCNIKREGNKSFFSLNGKPSNKKNVVEFCKTFSIQIDNLCQFLPQDKVVEFAQMNPIELLRSTQRAVASEEMLEMHEDLKKLRAEQKGAQAQHAGDQETLNNLENRQRMQEADVERMRERDAIKQRVQFLEAARPFAQYRAARLRHQESKQRRMDATAALKELEDDVEPSLRAVNAKQSYRQQIERVVQDRKRAVERADRDTDKAVAKLEKLSEEIADDDRAMDAERKGGKTQKLELARIEQNVVKLRRQLEEPPEETDISSYTERTREKSRAIREIQEKADELRTSVIEITEQGKRKNSQIQRARASLESLESQAGQQNNKLEQLSRDTHKAWQWIQEHQGEFEQQVFGPPIVECSIKDPAYVDCIESLFQKSDFLAFTVQNSRDFKKLSNQLQGRLPGQFRLNDITIRNMPGALDNFRSPVSEEEMRHFGFEGWALDHVNGPKTVMAMLCHYVKLHQTGVALRDINNQQFEMLQNSNIGSWVAGKSSYQITRRNEYGPGATSTRVRDIRKASIWTDQPVDLAAKRELQTNIEGWGEEVLALKRQQEALQTERTALKQENDGLERERKALEQEKSAKQKALVEFKALPTRLAQQEEKQATIKATLAGVRQRIEEISEQQDVKVLARGKAALEYAAAVEVLRNAHNELLKVEVLLIEASSDLEIEIHRNSSVKDRLEAKRAEVEDIKREHDIIQGEAKKVVAVCQKLMERQDEAQADFLRNQPEGQTAEELEADIESEKARLELMHEGNGGVIKEFEQRQKKIDLLKSNVADWETAVNELAGRIQAIRERWEPELDNLVKKISDSFSHNMKQINCAGEVGVKKDEDDFDQWAIQIQVKFRESEPLTLLDSHRQSGGERAVSTVFYLMSLQTLTRSPFRVVDEINQGMDPRNERLVHSRLVSIACGGGADASAEVEAARVSSPSSHRDDGEGEVGRLVGRAPGGGGSQYFLITPKLLHGLEYCEGMRVLCIASGEYMPAEQRGVDFRACVEVGRGFRGLVAAG</sequence>
<evidence type="ECO:0000256" key="1">
    <source>
        <dbReference type="ARBA" id="ARBA00010171"/>
    </source>
</evidence>
<feature type="region of interest" description="Disordered" evidence="5">
    <location>
        <begin position="1"/>
        <end position="58"/>
    </location>
</feature>
<evidence type="ECO:0000313" key="7">
    <source>
        <dbReference type="EMBL" id="KAA6413917.1"/>
    </source>
</evidence>
<gene>
    <name evidence="7" type="ORF">FRX48_02279</name>
</gene>
<feature type="compositionally biased region" description="Polar residues" evidence="5">
    <location>
        <begin position="484"/>
        <end position="495"/>
    </location>
</feature>
<dbReference type="GO" id="GO:0005634">
    <property type="term" value="C:nucleus"/>
    <property type="evidence" value="ECO:0007669"/>
    <property type="project" value="TreeGrafter"/>
</dbReference>
<evidence type="ECO:0000256" key="3">
    <source>
        <dbReference type="ARBA" id="ARBA00023054"/>
    </source>
</evidence>
<feature type="region of interest" description="Disordered" evidence="5">
    <location>
        <begin position="1091"/>
        <end position="1112"/>
    </location>
</feature>
<keyword evidence="3 4" id="KW-0175">Coiled coil</keyword>
<comment type="similarity">
    <text evidence="1">Belongs to the SMC family. SMC5 subfamily.</text>
</comment>
<dbReference type="EMBL" id="VXIT01000003">
    <property type="protein sequence ID" value="KAA6413917.1"/>
    <property type="molecule type" value="Genomic_DNA"/>
</dbReference>
<organism evidence="7 8">
    <name type="scientific">Lasallia pustulata</name>
    <dbReference type="NCBI Taxonomy" id="136370"/>
    <lineage>
        <taxon>Eukaryota</taxon>
        <taxon>Fungi</taxon>
        <taxon>Dikarya</taxon>
        <taxon>Ascomycota</taxon>
        <taxon>Pezizomycotina</taxon>
        <taxon>Lecanoromycetes</taxon>
        <taxon>OSLEUM clade</taxon>
        <taxon>Umbilicariomycetidae</taxon>
        <taxon>Umbilicariales</taxon>
        <taxon>Umbilicariaceae</taxon>
        <taxon>Lasallia</taxon>
    </lineage>
</organism>
<name>A0A5M8PWB6_9LECA</name>
<dbReference type="InterPro" id="IPR027417">
    <property type="entry name" value="P-loop_NTPase"/>
</dbReference>
<dbReference type="PANTHER" id="PTHR45916:SF1">
    <property type="entry name" value="STRUCTURAL MAINTENANCE OF CHROMOSOMES PROTEIN 5"/>
    <property type="match status" value="1"/>
</dbReference>
<dbReference type="SUPFAM" id="SSF52540">
    <property type="entry name" value="P-loop containing nucleoside triphosphate hydrolases"/>
    <property type="match status" value="1"/>
</dbReference>
<dbReference type="Gene3D" id="3.40.50.300">
    <property type="entry name" value="P-loop containing nucleotide triphosphate hydrolases"/>
    <property type="match status" value="2"/>
</dbReference>
<dbReference type="GO" id="GO:0000724">
    <property type="term" value="P:double-strand break repair via homologous recombination"/>
    <property type="evidence" value="ECO:0007669"/>
    <property type="project" value="TreeGrafter"/>
</dbReference>
<feature type="coiled-coil region" evidence="4">
    <location>
        <begin position="699"/>
        <end position="761"/>
    </location>
</feature>
<comment type="caution">
    <text evidence="7">The sequence shown here is derived from an EMBL/GenBank/DDBJ whole genome shotgun (WGS) entry which is preliminary data.</text>
</comment>
<dbReference type="InterPro" id="IPR003395">
    <property type="entry name" value="RecF/RecN/SMC_N"/>
</dbReference>
<evidence type="ECO:0000256" key="5">
    <source>
        <dbReference type="SAM" id="MobiDB-lite"/>
    </source>
</evidence>
<feature type="compositionally biased region" description="Acidic residues" evidence="5">
    <location>
        <begin position="16"/>
        <end position="25"/>
    </location>
</feature>